<accession>A0AAV7UGL4</accession>
<reference evidence="1" key="1">
    <citation type="journal article" date="2022" name="bioRxiv">
        <title>Sequencing and chromosome-scale assembly of the giantPleurodeles waltlgenome.</title>
        <authorList>
            <person name="Brown T."/>
            <person name="Elewa A."/>
            <person name="Iarovenko S."/>
            <person name="Subramanian E."/>
            <person name="Araus A.J."/>
            <person name="Petzold A."/>
            <person name="Susuki M."/>
            <person name="Suzuki K.-i.T."/>
            <person name="Hayashi T."/>
            <person name="Toyoda A."/>
            <person name="Oliveira C."/>
            <person name="Osipova E."/>
            <person name="Leigh N.D."/>
            <person name="Simon A."/>
            <person name="Yun M.H."/>
        </authorList>
    </citation>
    <scope>NUCLEOTIDE SEQUENCE</scope>
    <source>
        <strain evidence="1">20211129_DDA</strain>
        <tissue evidence="1">Liver</tissue>
    </source>
</reference>
<evidence type="ECO:0000313" key="2">
    <source>
        <dbReference type="Proteomes" id="UP001066276"/>
    </source>
</evidence>
<sequence>MSKYQFVRGITGNGRYSLTRRGSVCAQEVSCELRGTGKVTERGRTYPPAAPGESDVVTESGATRCEGTAPLAEVVSLLVRPESGMPDIAIADCCRLPL</sequence>
<dbReference type="EMBL" id="JANPWB010000005">
    <property type="protein sequence ID" value="KAJ1187481.1"/>
    <property type="molecule type" value="Genomic_DNA"/>
</dbReference>
<organism evidence="1 2">
    <name type="scientific">Pleurodeles waltl</name>
    <name type="common">Iberian ribbed newt</name>
    <dbReference type="NCBI Taxonomy" id="8319"/>
    <lineage>
        <taxon>Eukaryota</taxon>
        <taxon>Metazoa</taxon>
        <taxon>Chordata</taxon>
        <taxon>Craniata</taxon>
        <taxon>Vertebrata</taxon>
        <taxon>Euteleostomi</taxon>
        <taxon>Amphibia</taxon>
        <taxon>Batrachia</taxon>
        <taxon>Caudata</taxon>
        <taxon>Salamandroidea</taxon>
        <taxon>Salamandridae</taxon>
        <taxon>Pleurodelinae</taxon>
        <taxon>Pleurodeles</taxon>
    </lineage>
</organism>
<evidence type="ECO:0000313" key="1">
    <source>
        <dbReference type="EMBL" id="KAJ1187481.1"/>
    </source>
</evidence>
<keyword evidence="2" id="KW-1185">Reference proteome</keyword>
<gene>
    <name evidence="1" type="ORF">NDU88_004257</name>
</gene>
<proteinExistence type="predicted"/>
<dbReference type="Proteomes" id="UP001066276">
    <property type="component" value="Chromosome 3_1"/>
</dbReference>
<name>A0AAV7UGL4_PLEWA</name>
<comment type="caution">
    <text evidence="1">The sequence shown here is derived from an EMBL/GenBank/DDBJ whole genome shotgun (WGS) entry which is preliminary data.</text>
</comment>
<protein>
    <submittedName>
        <fullName evidence="1">Uncharacterized protein</fullName>
    </submittedName>
</protein>
<dbReference type="AlphaFoldDB" id="A0AAV7UGL4"/>